<organism evidence="2 3">
    <name type="scientific">Pseudogracilibacillus auburnensis</name>
    <dbReference type="NCBI Taxonomy" id="1494959"/>
    <lineage>
        <taxon>Bacteria</taxon>
        <taxon>Bacillati</taxon>
        <taxon>Bacillota</taxon>
        <taxon>Bacilli</taxon>
        <taxon>Bacillales</taxon>
        <taxon>Bacillaceae</taxon>
        <taxon>Pseudogracilibacillus</taxon>
    </lineage>
</organism>
<accession>A0A2V3VWC1</accession>
<dbReference type="InterPro" id="IPR011256">
    <property type="entry name" value="Reg_factor_effector_dom_sf"/>
</dbReference>
<evidence type="ECO:0000313" key="3">
    <source>
        <dbReference type="Proteomes" id="UP000247978"/>
    </source>
</evidence>
<evidence type="ECO:0000259" key="1">
    <source>
        <dbReference type="SMART" id="SM00871"/>
    </source>
</evidence>
<feature type="domain" description="AraC effector-binding" evidence="1">
    <location>
        <begin position="1"/>
        <end position="154"/>
    </location>
</feature>
<dbReference type="OrthoDB" id="2593454at2"/>
<dbReference type="Proteomes" id="UP000247978">
    <property type="component" value="Unassembled WGS sequence"/>
</dbReference>
<sequence length="154" mass="18497">MNNNIITKGPLLFVGFRLQCKTLEEYQMEIPKVTKKLRSRLDEIVHQVDEHFTYGIFKAEADESEDGYWVCMQVHRVQKIPIDMEVIHVPEIKYAMIHHEGLPKDIHQTYRKLHQEIERAKLKHQPTKWTLEEYDHQKEQTKHMIYVTLYDPIS</sequence>
<dbReference type="SMART" id="SM00871">
    <property type="entry name" value="AraC_E_bind"/>
    <property type="match status" value="1"/>
</dbReference>
<dbReference type="InterPro" id="IPR029441">
    <property type="entry name" value="Cass2"/>
</dbReference>
<dbReference type="SUPFAM" id="SSF55136">
    <property type="entry name" value="Probable bacterial effector-binding domain"/>
    <property type="match status" value="1"/>
</dbReference>
<proteinExistence type="predicted"/>
<protein>
    <submittedName>
        <fullName evidence="2">Putative transcriptional regulator YdeE</fullName>
    </submittedName>
</protein>
<dbReference type="AlphaFoldDB" id="A0A2V3VWC1"/>
<dbReference type="InterPro" id="IPR010499">
    <property type="entry name" value="AraC_E-bd"/>
</dbReference>
<gene>
    <name evidence="2" type="ORF">DFR56_1253</name>
</gene>
<name>A0A2V3VWC1_9BACI</name>
<dbReference type="Pfam" id="PF14526">
    <property type="entry name" value="Cass2"/>
    <property type="match status" value="1"/>
</dbReference>
<evidence type="ECO:0000313" key="2">
    <source>
        <dbReference type="EMBL" id="PXW80829.1"/>
    </source>
</evidence>
<keyword evidence="3" id="KW-1185">Reference proteome</keyword>
<comment type="caution">
    <text evidence="2">The sequence shown here is derived from an EMBL/GenBank/DDBJ whole genome shotgun (WGS) entry which is preliminary data.</text>
</comment>
<reference evidence="2 3" key="1">
    <citation type="submission" date="2018-05" db="EMBL/GenBank/DDBJ databases">
        <title>Genomic Encyclopedia of Type Strains, Phase IV (KMG-IV): sequencing the most valuable type-strain genomes for metagenomic binning, comparative biology and taxonomic classification.</title>
        <authorList>
            <person name="Goeker M."/>
        </authorList>
    </citation>
    <scope>NUCLEOTIDE SEQUENCE [LARGE SCALE GENOMIC DNA]</scope>
    <source>
        <strain evidence="2 3">DSM 28556</strain>
    </source>
</reference>
<dbReference type="Gene3D" id="3.20.80.10">
    <property type="entry name" value="Regulatory factor, effector binding domain"/>
    <property type="match status" value="1"/>
</dbReference>
<dbReference type="RefSeq" id="WP_110397514.1">
    <property type="nucleotide sequence ID" value="NZ_JBHUHB010000001.1"/>
</dbReference>
<dbReference type="EMBL" id="QJJQ01000025">
    <property type="protein sequence ID" value="PXW80829.1"/>
    <property type="molecule type" value="Genomic_DNA"/>
</dbReference>